<comment type="caution">
    <text evidence="5">The sequence shown here is derived from an EMBL/GenBank/DDBJ whole genome shotgun (WGS) entry which is preliminary data.</text>
</comment>
<protein>
    <submittedName>
        <fullName evidence="5">Helix-turn-helix domain-containing protein</fullName>
    </submittedName>
</protein>
<accession>A0ABV2X9H7</accession>
<proteinExistence type="predicted"/>
<feature type="domain" description="HTH araC/xylS-type" evidence="4">
    <location>
        <begin position="218"/>
        <end position="318"/>
    </location>
</feature>
<dbReference type="Proteomes" id="UP001550535">
    <property type="component" value="Unassembled WGS sequence"/>
</dbReference>
<dbReference type="EMBL" id="JBEYBR010000025">
    <property type="protein sequence ID" value="MEU2122548.1"/>
    <property type="molecule type" value="Genomic_DNA"/>
</dbReference>
<dbReference type="SUPFAM" id="SSF46689">
    <property type="entry name" value="Homeodomain-like"/>
    <property type="match status" value="1"/>
</dbReference>
<evidence type="ECO:0000256" key="2">
    <source>
        <dbReference type="ARBA" id="ARBA00023125"/>
    </source>
</evidence>
<keyword evidence="6" id="KW-1185">Reference proteome</keyword>
<dbReference type="InterPro" id="IPR018062">
    <property type="entry name" value="HTH_AraC-typ_CS"/>
</dbReference>
<dbReference type="RefSeq" id="WP_357803245.1">
    <property type="nucleotide sequence ID" value="NZ_JBEYBM010000005.1"/>
</dbReference>
<sequence>MTDPDYRQVLFGTREDEPKADRAARWHDWLHTWQGRVGLAFHDDDFSSSALGRSVGEFHIVRFESGALDYQRSRRDVRGDGDYGYRLLIPLEGSFKLAQGGSKEVFRPGKISLFHWGSPVYMTHDETIRALIMTVPEKSIRLVRPGDAPLALDETRPVVRALERVVRQLADSEEQWTTADFTCAFSSALTLLEGALTPNPAITLRGTEKDIERAKDARRARILMEQKASDPTVTPGTIAEMCGMSLKTLHTVLKATEGRTPGAMLRQLRLDLARRRLSTPLPIDMDRIASEVGFSTTRRFREAFQRQFGQTPAQLREELFGTGAEG</sequence>
<dbReference type="InterPro" id="IPR035418">
    <property type="entry name" value="AraC-bd_2"/>
</dbReference>
<name>A0ABV2X9H7_9NOCA</name>
<dbReference type="PANTHER" id="PTHR46796:SF6">
    <property type="entry name" value="ARAC SUBFAMILY"/>
    <property type="match status" value="1"/>
</dbReference>
<reference evidence="5 6" key="1">
    <citation type="submission" date="2024-06" db="EMBL/GenBank/DDBJ databases">
        <title>The Natural Products Discovery Center: Release of the First 8490 Sequenced Strains for Exploring Actinobacteria Biosynthetic Diversity.</title>
        <authorList>
            <person name="Kalkreuter E."/>
            <person name="Kautsar S.A."/>
            <person name="Yang D."/>
            <person name="Bader C.D."/>
            <person name="Teijaro C.N."/>
            <person name="Fluegel L."/>
            <person name="Davis C.M."/>
            <person name="Simpson J.R."/>
            <person name="Lauterbach L."/>
            <person name="Steele A.D."/>
            <person name="Gui C."/>
            <person name="Meng S."/>
            <person name="Li G."/>
            <person name="Viehrig K."/>
            <person name="Ye F."/>
            <person name="Su P."/>
            <person name="Kiefer A.F."/>
            <person name="Nichols A."/>
            <person name="Cepeda A.J."/>
            <person name="Yan W."/>
            <person name="Fan B."/>
            <person name="Jiang Y."/>
            <person name="Adhikari A."/>
            <person name="Zheng C.-J."/>
            <person name="Schuster L."/>
            <person name="Cowan T.M."/>
            <person name="Smanski M.J."/>
            <person name="Chevrette M.G."/>
            <person name="De Carvalho L.P.S."/>
            <person name="Shen B."/>
        </authorList>
    </citation>
    <scope>NUCLEOTIDE SEQUENCE [LARGE SCALE GENOMIC DNA]</scope>
    <source>
        <strain evidence="5 6">NPDC019434</strain>
    </source>
</reference>
<gene>
    <name evidence="5" type="ORF">ABZ507_12095</name>
</gene>
<organism evidence="5 6">
    <name type="scientific">Nocardia niwae</name>
    <dbReference type="NCBI Taxonomy" id="626084"/>
    <lineage>
        <taxon>Bacteria</taxon>
        <taxon>Bacillati</taxon>
        <taxon>Actinomycetota</taxon>
        <taxon>Actinomycetes</taxon>
        <taxon>Mycobacteriales</taxon>
        <taxon>Nocardiaceae</taxon>
        <taxon>Nocardia</taxon>
    </lineage>
</organism>
<dbReference type="PROSITE" id="PS00041">
    <property type="entry name" value="HTH_ARAC_FAMILY_1"/>
    <property type="match status" value="1"/>
</dbReference>
<evidence type="ECO:0000313" key="6">
    <source>
        <dbReference type="Proteomes" id="UP001550535"/>
    </source>
</evidence>
<dbReference type="InterPro" id="IPR018060">
    <property type="entry name" value="HTH_AraC"/>
</dbReference>
<evidence type="ECO:0000256" key="1">
    <source>
        <dbReference type="ARBA" id="ARBA00023015"/>
    </source>
</evidence>
<dbReference type="SMART" id="SM00342">
    <property type="entry name" value="HTH_ARAC"/>
    <property type="match status" value="1"/>
</dbReference>
<dbReference type="Gene3D" id="1.10.10.60">
    <property type="entry name" value="Homeodomain-like"/>
    <property type="match status" value="1"/>
</dbReference>
<evidence type="ECO:0000313" key="5">
    <source>
        <dbReference type="EMBL" id="MEU2122548.1"/>
    </source>
</evidence>
<keyword evidence="3" id="KW-0804">Transcription</keyword>
<evidence type="ECO:0000256" key="3">
    <source>
        <dbReference type="ARBA" id="ARBA00023163"/>
    </source>
</evidence>
<dbReference type="Pfam" id="PF14525">
    <property type="entry name" value="AraC_binding_2"/>
    <property type="match status" value="1"/>
</dbReference>
<dbReference type="Pfam" id="PF12833">
    <property type="entry name" value="HTH_18"/>
    <property type="match status" value="1"/>
</dbReference>
<keyword evidence="2" id="KW-0238">DNA-binding</keyword>
<dbReference type="InterPro" id="IPR050204">
    <property type="entry name" value="AraC_XylS_family_regulators"/>
</dbReference>
<dbReference type="InterPro" id="IPR009057">
    <property type="entry name" value="Homeodomain-like_sf"/>
</dbReference>
<keyword evidence="1" id="KW-0805">Transcription regulation</keyword>
<dbReference type="PROSITE" id="PS01124">
    <property type="entry name" value="HTH_ARAC_FAMILY_2"/>
    <property type="match status" value="1"/>
</dbReference>
<dbReference type="PANTHER" id="PTHR46796">
    <property type="entry name" value="HTH-TYPE TRANSCRIPTIONAL ACTIVATOR RHAS-RELATED"/>
    <property type="match status" value="1"/>
</dbReference>
<evidence type="ECO:0000259" key="4">
    <source>
        <dbReference type="PROSITE" id="PS01124"/>
    </source>
</evidence>